<dbReference type="EMBL" id="JAVLET010000001">
    <property type="protein sequence ID" value="KAL0475333.1"/>
    <property type="molecule type" value="Genomic_DNA"/>
</dbReference>
<keyword evidence="2" id="KW-1185">Reference proteome</keyword>
<organism evidence="1 2">
    <name type="scientific">Neurospora intermedia</name>
    <dbReference type="NCBI Taxonomy" id="5142"/>
    <lineage>
        <taxon>Eukaryota</taxon>
        <taxon>Fungi</taxon>
        <taxon>Dikarya</taxon>
        <taxon>Ascomycota</taxon>
        <taxon>Pezizomycotina</taxon>
        <taxon>Sordariomycetes</taxon>
        <taxon>Sordariomycetidae</taxon>
        <taxon>Sordariales</taxon>
        <taxon>Sordariaceae</taxon>
        <taxon>Neurospora</taxon>
    </lineage>
</organism>
<evidence type="ECO:0000313" key="2">
    <source>
        <dbReference type="Proteomes" id="UP001451303"/>
    </source>
</evidence>
<protein>
    <submittedName>
        <fullName evidence="1">Uncharacterized protein</fullName>
    </submittedName>
</protein>
<gene>
    <name evidence="1" type="ORF">QR685DRAFT_44314</name>
</gene>
<dbReference type="Gene3D" id="1.10.600.10">
    <property type="entry name" value="Farnesyl Diphosphate Synthase"/>
    <property type="match status" value="1"/>
</dbReference>
<dbReference type="InterPro" id="IPR008949">
    <property type="entry name" value="Isoprenoid_synthase_dom_sf"/>
</dbReference>
<dbReference type="Proteomes" id="UP001451303">
    <property type="component" value="Unassembled WGS sequence"/>
</dbReference>
<sequence>MNETGQDQNTIEAEVLQEVESSRERFESAAGDLIKIIQEDSQVRNGVERIIECCMTMTTGYIEWPLQSDRYGVKKYVQEDGSFLIPL</sequence>
<name>A0ABR3DSS0_NEUIN</name>
<evidence type="ECO:0000313" key="1">
    <source>
        <dbReference type="EMBL" id="KAL0475333.1"/>
    </source>
</evidence>
<accession>A0ABR3DSS0</accession>
<proteinExistence type="predicted"/>
<reference evidence="1 2" key="1">
    <citation type="submission" date="2023-09" db="EMBL/GenBank/DDBJ databases">
        <title>Multi-omics analysis of a traditional fermented food reveals byproduct-associated fungal strains for waste-to-food upcycling.</title>
        <authorList>
            <consortium name="Lawrence Berkeley National Laboratory"/>
            <person name="Rekdal V.M."/>
            <person name="Villalobos-Escobedo J.M."/>
            <person name="Rodriguez-Valeron N."/>
            <person name="Garcia M.O."/>
            <person name="Vasquez D.P."/>
            <person name="Damayanti I."/>
            <person name="Sorensen P.M."/>
            <person name="Baidoo E.E."/>
            <person name="De Carvalho A.C."/>
            <person name="Riley R."/>
            <person name="Lipzen A."/>
            <person name="He G."/>
            <person name="Yan M."/>
            <person name="Haridas S."/>
            <person name="Daum C."/>
            <person name="Yoshinaga Y."/>
            <person name="Ng V."/>
            <person name="Grigoriev I.V."/>
            <person name="Munk R."/>
            <person name="Nuraida L."/>
            <person name="Wijaya C.H."/>
            <person name="Morales P.-C."/>
            <person name="Keasling J.D."/>
        </authorList>
    </citation>
    <scope>NUCLEOTIDE SEQUENCE [LARGE SCALE GENOMIC DNA]</scope>
    <source>
        <strain evidence="1 2">FGSC 2613</strain>
    </source>
</reference>
<comment type="caution">
    <text evidence="1">The sequence shown here is derived from an EMBL/GenBank/DDBJ whole genome shotgun (WGS) entry which is preliminary data.</text>
</comment>
<dbReference type="SUPFAM" id="SSF48576">
    <property type="entry name" value="Terpenoid synthases"/>
    <property type="match status" value="1"/>
</dbReference>